<dbReference type="Gene3D" id="3.30.1300.30">
    <property type="entry name" value="GSPII I/J protein-like"/>
    <property type="match status" value="1"/>
</dbReference>
<keyword evidence="5" id="KW-1134">Transmembrane beta strand</keyword>
<feature type="domain" description="Trimeric autotransporter adhesin YadA-like stalk" evidence="14">
    <location>
        <begin position="1934"/>
        <end position="1978"/>
    </location>
</feature>
<dbReference type="Gene3D" id="2.20.70.140">
    <property type="match status" value="1"/>
</dbReference>
<evidence type="ECO:0000313" key="16">
    <source>
        <dbReference type="Proteomes" id="UP000092527"/>
    </source>
</evidence>
<name>A0AB36E652_9PAST</name>
<feature type="domain" description="Trimeric autotransporter adhesin YadA-like stalk" evidence="14">
    <location>
        <begin position="507"/>
        <end position="533"/>
    </location>
</feature>
<comment type="caution">
    <text evidence="15">The sequence shown here is derived from an EMBL/GenBank/DDBJ whole genome shotgun (WGS) entry which is preliminary data.</text>
</comment>
<feature type="domain" description="Trimeric autotransporter adhesin YadA-like head" evidence="13">
    <location>
        <begin position="656"/>
        <end position="680"/>
    </location>
</feature>
<reference evidence="15 16" key="1">
    <citation type="submission" date="2014-11" db="EMBL/GenBank/DDBJ databases">
        <title>Pan-genome of Gallibacterium spp.</title>
        <authorList>
            <person name="Kudirkiene E."/>
            <person name="Bojesen A.M."/>
        </authorList>
    </citation>
    <scope>NUCLEOTIDE SEQUENCE [LARGE SCALE GENOMIC DNA]</scope>
    <source>
        <strain evidence="15 16">18469/18</strain>
    </source>
</reference>
<evidence type="ECO:0000256" key="6">
    <source>
        <dbReference type="ARBA" id="ARBA00022692"/>
    </source>
</evidence>
<proteinExistence type="inferred from homology"/>
<evidence type="ECO:0000256" key="4">
    <source>
        <dbReference type="ARBA" id="ARBA00022448"/>
    </source>
</evidence>
<feature type="domain" description="Trimeric autotransporter adhesin YadA-like C-terminal membrane anchor" evidence="12">
    <location>
        <begin position="2430"/>
        <end position="2490"/>
    </location>
</feature>
<organism evidence="15 16">
    <name type="scientific">Gallibacterium salpingitidis</name>
    <dbReference type="NCBI Taxonomy" id="505341"/>
    <lineage>
        <taxon>Bacteria</taxon>
        <taxon>Pseudomonadati</taxon>
        <taxon>Pseudomonadota</taxon>
        <taxon>Gammaproteobacteria</taxon>
        <taxon>Pasteurellales</taxon>
        <taxon>Pasteurellaceae</taxon>
        <taxon>Gallibacterium</taxon>
    </lineage>
</organism>
<dbReference type="GO" id="GO:0009279">
    <property type="term" value="C:cell outer membrane"/>
    <property type="evidence" value="ECO:0007669"/>
    <property type="project" value="UniProtKB-SubCell"/>
</dbReference>
<dbReference type="GO" id="GO:0009986">
    <property type="term" value="C:cell surface"/>
    <property type="evidence" value="ECO:0007669"/>
    <property type="project" value="UniProtKB-SubCell"/>
</dbReference>
<feature type="domain" description="Trimeric autotransporter adhesin YadA-like stalk" evidence="14">
    <location>
        <begin position="2384"/>
        <end position="2417"/>
    </location>
</feature>
<feature type="domain" description="Trimeric autotransporter adhesin YadA-like head" evidence="13">
    <location>
        <begin position="810"/>
        <end position="835"/>
    </location>
</feature>
<dbReference type="Gene3D" id="1.20.5.170">
    <property type="match status" value="1"/>
</dbReference>
<dbReference type="GO" id="GO:0015031">
    <property type="term" value="P:protein transport"/>
    <property type="evidence" value="ECO:0007669"/>
    <property type="project" value="UniProtKB-KW"/>
</dbReference>
<dbReference type="InterPro" id="IPR011049">
    <property type="entry name" value="Serralysin-like_metalloprot_C"/>
</dbReference>
<keyword evidence="8" id="KW-0653">Protein transport</keyword>
<dbReference type="InterPro" id="IPR045584">
    <property type="entry name" value="Pilin-like"/>
</dbReference>
<protein>
    <recommendedName>
        <fullName evidence="17">Autotransporter adhesin</fullName>
    </recommendedName>
</protein>
<comment type="subcellular location">
    <subcellularLocation>
        <location evidence="2">Cell outer membrane</location>
    </subcellularLocation>
    <subcellularLocation>
        <location evidence="1">Cell surface</location>
    </subcellularLocation>
</comment>
<evidence type="ECO:0008006" key="17">
    <source>
        <dbReference type="Google" id="ProtNLM"/>
    </source>
</evidence>
<feature type="region of interest" description="Disordered" evidence="11">
    <location>
        <begin position="1289"/>
        <end position="1310"/>
    </location>
</feature>
<evidence type="ECO:0000313" key="15">
    <source>
        <dbReference type="EMBL" id="OBX11292.1"/>
    </source>
</evidence>
<dbReference type="CDD" id="cd12820">
    <property type="entry name" value="LbR_YadA-like"/>
    <property type="match status" value="3"/>
</dbReference>
<feature type="domain" description="Trimeric autotransporter adhesin YadA-like head" evidence="13">
    <location>
        <begin position="763"/>
        <end position="789"/>
    </location>
</feature>
<dbReference type="Pfam" id="PF05658">
    <property type="entry name" value="YadA_head"/>
    <property type="match status" value="10"/>
</dbReference>
<feature type="domain" description="Trimeric autotransporter adhesin YadA-like head" evidence="13">
    <location>
        <begin position="184"/>
        <end position="206"/>
    </location>
</feature>
<dbReference type="InterPro" id="IPR008635">
    <property type="entry name" value="Coiled_stalk_dom"/>
</dbReference>
<evidence type="ECO:0000256" key="9">
    <source>
        <dbReference type="ARBA" id="ARBA00023136"/>
    </source>
</evidence>
<dbReference type="Proteomes" id="UP000092527">
    <property type="component" value="Unassembled WGS sequence"/>
</dbReference>
<keyword evidence="9" id="KW-0472">Membrane</keyword>
<keyword evidence="6" id="KW-0812">Transmembrane</keyword>
<dbReference type="Pfam" id="PF03895">
    <property type="entry name" value="YadA_anchor"/>
    <property type="match status" value="1"/>
</dbReference>
<evidence type="ECO:0000256" key="5">
    <source>
        <dbReference type="ARBA" id="ARBA00022452"/>
    </source>
</evidence>
<accession>A0AB36E652</accession>
<evidence type="ECO:0000256" key="11">
    <source>
        <dbReference type="SAM" id="MobiDB-lite"/>
    </source>
</evidence>
<dbReference type="Pfam" id="PF05662">
    <property type="entry name" value="YadA_stalk"/>
    <property type="match status" value="7"/>
</dbReference>
<evidence type="ECO:0000256" key="2">
    <source>
        <dbReference type="ARBA" id="ARBA00004442"/>
    </source>
</evidence>
<comment type="similarity">
    <text evidence="3">Belongs to the autotransporter-2 (AT-2) (TC 1.B.40) family.</text>
</comment>
<keyword evidence="10" id="KW-0998">Cell outer membrane</keyword>
<dbReference type="SUPFAM" id="SSF101967">
    <property type="entry name" value="Adhesin YadA, collagen-binding domain"/>
    <property type="match status" value="5"/>
</dbReference>
<evidence type="ECO:0000259" key="12">
    <source>
        <dbReference type="Pfam" id="PF03895"/>
    </source>
</evidence>
<feature type="domain" description="Trimeric autotransporter adhesin YadA-like stalk" evidence="14">
    <location>
        <begin position="2230"/>
        <end position="2258"/>
    </location>
</feature>
<evidence type="ECO:0000259" key="14">
    <source>
        <dbReference type="Pfam" id="PF05662"/>
    </source>
</evidence>
<feature type="domain" description="Trimeric autotransporter adhesin YadA-like head" evidence="13">
    <location>
        <begin position="556"/>
        <end position="580"/>
    </location>
</feature>
<feature type="domain" description="Trimeric autotransporter adhesin YadA-like head" evidence="13">
    <location>
        <begin position="135"/>
        <end position="156"/>
    </location>
</feature>
<sequence length="2490" mass="256997">MAIGLNSIATGGRAIAIGNDHGMMQGDIPSDTHKTIVSGDQAIGIGTGIKVNTRQAIGIGNDLDVTGVGAIAIGSDDMGNLSASLDWPRTTAKGDGSIALGAHATSTATGSLAMGAFSGASAENSLAIMWGAKSSGAKSIAIGEKAIASGSGSLALMQGAKTGDVTVTNETKNEFTPNNGNQANNAIAIGKDALAKKNDTIALGTSTQANEVNAVAIGNTTAVTSQNSVVVGYKSKIEDNKSVNSGIFGSNNTIEQFTDAIGGSYGGSGNTYIFGGNNTIRNSSDTAFVGVGNTIEHAQNSFLLGNKNTSTNADRKGLNNSQVIGNSNTVSNTNISTIIGNKNTEQGSDSIFVIGKENTTNRTNSSNILGSKNNATSVANSSVVGNENNITGSNSAAIGNKNIITHANSFVLGSNVTANIGNSVFLGDKSTIRYSENQNKPVKNLNDKNLDGITTTGGSKGTVTKGRLNEGTTKEIVYGGETTSNDKFAGATSIGGVSVGYAGGERRIMNVAAGEISATSTDAVNGSQLYAVALKNYTPYFSVKSTEDGNYKNDGASGTNAMAIGPKITAMGDKSVAIGNDIDIQADNIIALGSGIKVDGEHEYIQSNGRKWKTKSIDAILIGNKAGKLHSKLYDNGELKQGTIDITGVAKDTQVGPYSISMGTNSLAAGDFSMAIGSSAIAQGNRSMAIGNNNLAGNTNDIASTQTKTQVYGEQSIGIGTGILVTAKQSVALGNDLKVFGVGAIGIGGDDSGISGYWPPTVANGNGSVAIGTHSQAIGNNSLALGADARAGITNTTPDTNTKSQLSITSGEYSLAIMAKSKAQKDKSIAIGYSSDSQNERAIAIGNDSTASLDDSVAIGSNSKATTLNKSGNFVYMPDGNTSNQSVAAKPVANTHSVFSVGDKGKERQIQNVAAGLVSENSTDAINGSQLWATATNLKNYSDQIGWSVSDSNTNNKAQITNKLKDNDKTNVKFISDSANSLSVTLDKTNINEPTIKIATKTATLQNDNGVYKVNPTDKADSLITAGEVASNLNDLINTGLNFSADDYVEGNKQTIANKKLGERLEIKSGEITKDSTIYKGGNLATSVENGKIVIGFKDKSAFSEVTADKFTAGDVVISKDNGINAGNKTITNVGAPINDNDATNKNYVDTAVKDAVGNSKWKIKNNNGADPIAEIGKGDVVDFINGTGTTASVTKDDTTNDTKVTFNVNVASKPNIGTDGVISTNTNGANTFYDATTVDSMLNAIGWNISGANDKSKHLITSGKQVEFVAGDNTNVEVSTEKDNKTTVTISSSTPTTTLSDDTSTNNGSILTPAKGEENKFVTAGNLVTTINNSLGEVRNLGLDFTADINGTPTKLHRNLGDSLAIKSGNFSDSGKDYKDKNLKTRINTDAIEIGISDKPEFSEVTVGDTTNNNLVLSGNSIQGKNNGTDTTGIQFDRDKVSLLGTNGSGVKLSNIAAGEIRNNSLDAINGTQLSSLGNILGLSPDNSNNTIFGTPTFTTLKDKQGSDITPNPANYLTAINSIASRVNDGIIFNGNSGNDRNAPQYLGSTLKVIGANKATSEDYKTDNITTEYAKDSEGNGTITISMKDNPTFSKVTADKFIAGGVVISKDDGINAGGKKITNVNTPTDNNDATNKKYVDDAVTSAVGNSKWKIKNNNGPEVAEIGQNNVVDFANGVGTTAKVEKTGEGAKVTFNVNKATAPTIADGIITKPTTPNVADTFYDAPTIDSMLNAIGWNISGASNENKHLITSGKQVEFVTTTPNTTSVDVSADNSGKTTIMVNTLTATLSNASDNKIANPTGDEANKLVTAGNVANVVNKGLDSLKDLGLTFGADTGTATKQALGSTLNINAGDVDTDYVGGNLKTKVDNGKITIGFKESPTFKEITAKDDSGSTVINGNSINGKDGNNGKTSGIEFKENEIALKGKDDNSPVKITNVAAGNISENSKDAVTGGQIHNLKNELAKNISAAKTEVKSDDKSVTVTSTNADDGHTIYDLSVVKSELTISDDGKTITSNTPNNAFVTGDNVANIVNKAVASARTEVTAGKNVNVVASNGTDGHDIYDINVSGDLTEISSIANGATKISLDKDKNEVNVNNAKIANVADGDISKDSKDAVTGGQIHNLKNELDKNISAAKTEVTGSGAAVVTQKTGSNGQTVYNVHVDKLLTYTDKDGNELSRVGDKFYRVVNGVPDASQEVSVDTVAGISLLSPAGKLVKLDKVDNGTLADNSKQAVNGGQLKAMGDQLGLAVNEKGDGFDNPMLTKLKNAKGEEVAPQKSTIVNVLNNTVDTVNQGLDVAGNNGTGKQHLGSKVSIVGSAKESSSTYSSNNITTEYTRDNEGNGTVTILMRENPSFTGVVTSNQGFHVENGPSMTTAGIDASNKPISNVASGIKPTDAVNVHQLNQLGSHVIQLDKRLRGGIAGAVATAGLPQAYIPGKSMVAISGGTYRGEQAVAVGVSRISDNGKMILKLTGSHNSGGDLSGSVGVGYQW</sequence>
<feature type="domain" description="Trimeric autotransporter adhesin YadA-like head" evidence="13">
    <location>
        <begin position="92"/>
        <end position="118"/>
    </location>
</feature>
<feature type="domain" description="Trimeric autotransporter adhesin YadA-like stalk" evidence="14">
    <location>
        <begin position="909"/>
        <end position="945"/>
    </location>
</feature>
<dbReference type="InterPro" id="IPR005594">
    <property type="entry name" value="YadA_C"/>
</dbReference>
<dbReference type="Gene3D" id="2.150.10.10">
    <property type="entry name" value="Serralysin-like metalloprotease, C-terminal"/>
    <property type="match status" value="8"/>
</dbReference>
<feature type="domain" description="Trimeric autotransporter adhesin YadA-like head" evidence="13">
    <location>
        <begin position="840"/>
        <end position="863"/>
    </location>
</feature>
<dbReference type="Gene3D" id="3.90.1780.10">
    <property type="entry name" value="Trimeric adhesin"/>
    <property type="match status" value="1"/>
</dbReference>
<keyword evidence="4" id="KW-0813">Transport</keyword>
<feature type="domain" description="Trimeric autotransporter adhesin YadA-like head" evidence="13">
    <location>
        <begin position="209"/>
        <end position="235"/>
    </location>
</feature>
<evidence type="ECO:0000256" key="8">
    <source>
        <dbReference type="ARBA" id="ARBA00022927"/>
    </source>
</evidence>
<evidence type="ECO:0000256" key="3">
    <source>
        <dbReference type="ARBA" id="ARBA00005848"/>
    </source>
</evidence>
<feature type="domain" description="Trimeric autotransporter adhesin YadA-like stalk" evidence="14">
    <location>
        <begin position="1453"/>
        <end position="1493"/>
    </location>
</feature>
<evidence type="ECO:0000256" key="1">
    <source>
        <dbReference type="ARBA" id="ARBA00004241"/>
    </source>
</evidence>
<feature type="domain" description="Trimeric autotransporter adhesin YadA-like stalk" evidence="14">
    <location>
        <begin position="2099"/>
        <end position="2140"/>
    </location>
</feature>
<evidence type="ECO:0000256" key="7">
    <source>
        <dbReference type="ARBA" id="ARBA00022729"/>
    </source>
</evidence>
<dbReference type="SUPFAM" id="SSF54523">
    <property type="entry name" value="Pili subunits"/>
    <property type="match status" value="1"/>
</dbReference>
<evidence type="ECO:0000259" key="13">
    <source>
        <dbReference type="Pfam" id="PF05658"/>
    </source>
</evidence>
<dbReference type="InterPro" id="IPR008640">
    <property type="entry name" value="Adhesin_Head_dom"/>
</dbReference>
<gene>
    <name evidence="15" type="ORF">QV09_02885</name>
</gene>
<dbReference type="InterPro" id="IPR037174">
    <property type="entry name" value="Trimeric_adhesin"/>
</dbReference>
<keyword evidence="7" id="KW-0732">Signal</keyword>
<feature type="domain" description="Trimeric autotransporter adhesin YadA-like head" evidence="13">
    <location>
        <begin position="1"/>
        <end position="19"/>
    </location>
</feature>
<dbReference type="EMBL" id="JTJU01000015">
    <property type="protein sequence ID" value="OBX11292.1"/>
    <property type="molecule type" value="Genomic_DNA"/>
</dbReference>
<feature type="compositionally biased region" description="Low complexity" evidence="11">
    <location>
        <begin position="1289"/>
        <end position="1306"/>
    </location>
</feature>
<evidence type="ECO:0000256" key="10">
    <source>
        <dbReference type="ARBA" id="ARBA00023237"/>
    </source>
</evidence>